<dbReference type="GO" id="GO:0061024">
    <property type="term" value="P:membrane organization"/>
    <property type="evidence" value="ECO:0007669"/>
    <property type="project" value="InterPro"/>
</dbReference>
<comment type="caution">
    <text evidence="3">The sequence shown here is derived from an EMBL/GenBank/DDBJ whole genome shotgun (WGS) entry which is preliminary data.</text>
</comment>
<evidence type="ECO:0000259" key="2">
    <source>
        <dbReference type="Pfam" id="PF04453"/>
    </source>
</evidence>
<dbReference type="GO" id="GO:0009279">
    <property type="term" value="C:cell outer membrane"/>
    <property type="evidence" value="ECO:0007669"/>
    <property type="project" value="TreeGrafter"/>
</dbReference>
<evidence type="ECO:0000313" key="3">
    <source>
        <dbReference type="EMBL" id="PXA04263.1"/>
    </source>
</evidence>
<dbReference type="RefSeq" id="WP_110130716.1">
    <property type="nucleotide sequence ID" value="NZ_QHJQ01000004.1"/>
</dbReference>
<sequence>MRKIARLTTLCLITALPGLDAALPELSALEPLEFDEESQRLVARGDAILSFEDTRVRADRITYYQEYGLADAEGNVAVTQAGNRLIADRLSYEADKDVFAVDLLRTGQWPFHISGVSAGGTTDDILIEGSTLYYGEPGPFALNVSSDQVEYVNAESEYVKMDGATFRVGNIPVFYIPGYTYYLNNSPYYLDLDAGYDSELGAHIQSTAMFPVSSFMRLGANLDLYSNRGVLVGPAAQYVYNSENQQIVGALSTGWIEDQGDDEELGLDIVGQQIDSTRGFAEWRHKHHIGERISMTAVASYWSDSEVTRDFRDDYYDDNQTPDNFAEAAYSGDNFILSAFGRFRPNDFILTQERLPEVRFDLLPVPIFNTGAYHKASASYAQLRENFDLNAPLIEGESDRYDLSYRIERPIHPTSWLTFTPLAGARFTGYDNQQVDPFLLPGAALVDDNFTRDIYELGFDLEMRAFSSYDTVNRTWDINGLRHIVRPVIRYRYYTDPEDLNEIAAIDRSVFDLERPLLDLSDLRNIDQISERHLTRIGFENLFQTRAKGYGSRTLAALNFYQDVLFDKDTRYDGSDQDTFNASWVEIVMEPAPWLKFELASRFRTESMSMEELRTRTTLRSGEIWELGLSTDLLNKRIDQYRLDFIYRLNERNALLTDLRFDADSGEFTRFRLGLRSRVGSTWQIIYFLTFRDGARRESDVEFGINLTLADPESGI</sequence>
<dbReference type="InterPro" id="IPR007543">
    <property type="entry name" value="LptD_C"/>
</dbReference>
<dbReference type="GO" id="GO:1990351">
    <property type="term" value="C:transporter complex"/>
    <property type="evidence" value="ECO:0007669"/>
    <property type="project" value="TreeGrafter"/>
</dbReference>
<feature type="signal peptide" evidence="1">
    <location>
        <begin position="1"/>
        <end position="21"/>
    </location>
</feature>
<feature type="chain" id="PRO_5016303676" description="LptD C-terminal domain-containing protein" evidence="1">
    <location>
        <begin position="22"/>
        <end position="716"/>
    </location>
</feature>
<dbReference type="Proteomes" id="UP000247099">
    <property type="component" value="Unassembled WGS sequence"/>
</dbReference>
<gene>
    <name evidence="3" type="ORF">DDZ13_06920</name>
</gene>
<accession>A0A317ZJ60</accession>
<dbReference type="AlphaFoldDB" id="A0A317ZJ60"/>
<dbReference type="PANTHER" id="PTHR30189">
    <property type="entry name" value="LPS-ASSEMBLY PROTEIN"/>
    <property type="match status" value="1"/>
</dbReference>
<dbReference type="InterPro" id="IPR050218">
    <property type="entry name" value="LptD"/>
</dbReference>
<dbReference type="EMBL" id="QHJQ01000004">
    <property type="protein sequence ID" value="PXA04263.1"/>
    <property type="molecule type" value="Genomic_DNA"/>
</dbReference>
<organism evidence="3 4">
    <name type="scientific">Coraliomargarita sinensis</name>
    <dbReference type="NCBI Taxonomy" id="2174842"/>
    <lineage>
        <taxon>Bacteria</taxon>
        <taxon>Pseudomonadati</taxon>
        <taxon>Verrucomicrobiota</taxon>
        <taxon>Opitutia</taxon>
        <taxon>Puniceicoccales</taxon>
        <taxon>Coraliomargaritaceae</taxon>
        <taxon>Coraliomargarita</taxon>
    </lineage>
</organism>
<dbReference type="Gene3D" id="2.60.450.10">
    <property type="entry name" value="Lipopolysaccharide (LPS) transport protein A like domain"/>
    <property type="match status" value="1"/>
</dbReference>
<dbReference type="Pfam" id="PF04453">
    <property type="entry name" value="LptD"/>
    <property type="match status" value="1"/>
</dbReference>
<evidence type="ECO:0000256" key="1">
    <source>
        <dbReference type="SAM" id="SignalP"/>
    </source>
</evidence>
<dbReference type="PANTHER" id="PTHR30189:SF1">
    <property type="entry name" value="LPS-ASSEMBLY PROTEIN LPTD"/>
    <property type="match status" value="1"/>
</dbReference>
<dbReference type="OrthoDB" id="9816218at2"/>
<proteinExistence type="predicted"/>
<reference evidence="3 4" key="1">
    <citation type="submission" date="2018-05" db="EMBL/GenBank/DDBJ databases">
        <title>Coraliomargarita sinensis sp. nov., isolated from a marine solar saltern.</title>
        <authorList>
            <person name="Zhou L.Y."/>
        </authorList>
    </citation>
    <scope>NUCLEOTIDE SEQUENCE [LARGE SCALE GENOMIC DNA]</scope>
    <source>
        <strain evidence="3 4">WN38</strain>
    </source>
</reference>
<feature type="domain" description="LptD C-terminal" evidence="2">
    <location>
        <begin position="277"/>
        <end position="621"/>
    </location>
</feature>
<dbReference type="InParanoid" id="A0A317ZJ60"/>
<protein>
    <recommendedName>
        <fullName evidence="2">LptD C-terminal domain-containing protein</fullName>
    </recommendedName>
</protein>
<keyword evidence="1" id="KW-0732">Signal</keyword>
<keyword evidence="4" id="KW-1185">Reference proteome</keyword>
<evidence type="ECO:0000313" key="4">
    <source>
        <dbReference type="Proteomes" id="UP000247099"/>
    </source>
</evidence>
<name>A0A317ZJ60_9BACT</name>